<comment type="subcellular location">
    <subcellularLocation>
        <location evidence="1">Cell inner membrane</location>
        <topology evidence="1">Multi-pass membrane protein</topology>
    </subcellularLocation>
    <subcellularLocation>
        <location evidence="8">Cell membrane</location>
        <topology evidence="8">Multi-pass membrane protein</topology>
    </subcellularLocation>
</comment>
<proteinExistence type="inferred from homology"/>
<evidence type="ECO:0000256" key="3">
    <source>
        <dbReference type="ARBA" id="ARBA00022475"/>
    </source>
</evidence>
<evidence type="ECO:0000313" key="11">
    <source>
        <dbReference type="Proteomes" id="UP000050509"/>
    </source>
</evidence>
<dbReference type="PROSITE" id="PS50928">
    <property type="entry name" value="ABC_TM1"/>
    <property type="match status" value="1"/>
</dbReference>
<comment type="similarity">
    <text evidence="8">Belongs to the binding-protein-dependent transport system permease family.</text>
</comment>
<dbReference type="AlphaFoldDB" id="A0A0P9H3Q1"/>
<evidence type="ECO:0000256" key="7">
    <source>
        <dbReference type="ARBA" id="ARBA00023136"/>
    </source>
</evidence>
<keyword evidence="5 8" id="KW-0812">Transmembrane</keyword>
<evidence type="ECO:0000256" key="6">
    <source>
        <dbReference type="ARBA" id="ARBA00022989"/>
    </source>
</evidence>
<dbReference type="GO" id="GO:0005886">
    <property type="term" value="C:plasma membrane"/>
    <property type="evidence" value="ECO:0007669"/>
    <property type="project" value="UniProtKB-SubCell"/>
</dbReference>
<dbReference type="InterPro" id="IPR000515">
    <property type="entry name" value="MetI-like"/>
</dbReference>
<keyword evidence="7 8" id="KW-0472">Membrane</keyword>
<dbReference type="Proteomes" id="UP000050509">
    <property type="component" value="Unassembled WGS sequence"/>
</dbReference>
<feature type="transmembrane region" description="Helical" evidence="8">
    <location>
        <begin position="6"/>
        <end position="32"/>
    </location>
</feature>
<dbReference type="InterPro" id="IPR035906">
    <property type="entry name" value="MetI-like_sf"/>
</dbReference>
<evidence type="ECO:0000256" key="2">
    <source>
        <dbReference type="ARBA" id="ARBA00022448"/>
    </source>
</evidence>
<protein>
    <submittedName>
        <fullName evidence="10">ABC transporter permease</fullName>
    </submittedName>
</protein>
<evidence type="ECO:0000256" key="1">
    <source>
        <dbReference type="ARBA" id="ARBA00004429"/>
    </source>
</evidence>
<evidence type="ECO:0000256" key="4">
    <source>
        <dbReference type="ARBA" id="ARBA00022519"/>
    </source>
</evidence>
<dbReference type="Gene3D" id="1.10.3720.10">
    <property type="entry name" value="MetI-like"/>
    <property type="match status" value="1"/>
</dbReference>
<name>A0A0P9H3Q1_9CHLR</name>
<dbReference type="Pfam" id="PF00528">
    <property type="entry name" value="BPD_transp_1"/>
    <property type="match status" value="1"/>
</dbReference>
<evidence type="ECO:0000313" key="10">
    <source>
        <dbReference type="EMBL" id="KPV48616.1"/>
    </source>
</evidence>
<feature type="domain" description="ABC transmembrane type-1" evidence="9">
    <location>
        <begin position="6"/>
        <end position="198"/>
    </location>
</feature>
<comment type="caution">
    <text evidence="10">The sequence shown here is derived from an EMBL/GenBank/DDBJ whole genome shotgun (WGS) entry which is preliminary data.</text>
</comment>
<keyword evidence="3" id="KW-1003">Cell membrane</keyword>
<feature type="non-terminal residue" evidence="10">
    <location>
        <position position="1"/>
    </location>
</feature>
<dbReference type="GO" id="GO:0055085">
    <property type="term" value="P:transmembrane transport"/>
    <property type="evidence" value="ECO:0007669"/>
    <property type="project" value="InterPro"/>
</dbReference>
<evidence type="ECO:0000256" key="5">
    <source>
        <dbReference type="ARBA" id="ARBA00022692"/>
    </source>
</evidence>
<dbReference type="EMBL" id="LJCR01002518">
    <property type="protein sequence ID" value="KPV48616.1"/>
    <property type="molecule type" value="Genomic_DNA"/>
</dbReference>
<dbReference type="CDD" id="cd06261">
    <property type="entry name" value="TM_PBP2"/>
    <property type="match status" value="1"/>
</dbReference>
<keyword evidence="4" id="KW-0997">Cell inner membrane</keyword>
<dbReference type="PANTHER" id="PTHR43357:SF4">
    <property type="entry name" value="INNER MEMBRANE ABC TRANSPORTER PERMEASE PROTEIN YDCV"/>
    <property type="match status" value="1"/>
</dbReference>
<keyword evidence="6 8" id="KW-1133">Transmembrane helix</keyword>
<gene>
    <name evidence="10" type="ORF">SE17_37115</name>
</gene>
<sequence>TYRQSILNSLFLAAVGGLLATIFMALCALVAYRSWFPARGAVKYLALYPRAFPGTVIGLGFLWALLSVPALGGLRNTLWILVIAYSMRYLPLGFSSISPSILQISDELDRAARVSGASWLGVLRYILLPLLRPALIATYLLLFITFLKEYSVALFLNAPGSEVIGTTMIQVSEQGGMGLLLALAVIQLLIIAAVMGLSQLVPGVKVRE</sequence>
<accession>A0A0P9H3Q1</accession>
<dbReference type="SUPFAM" id="SSF161098">
    <property type="entry name" value="MetI-like"/>
    <property type="match status" value="1"/>
</dbReference>
<keyword evidence="2 8" id="KW-0813">Transport</keyword>
<evidence type="ECO:0000256" key="8">
    <source>
        <dbReference type="RuleBase" id="RU363032"/>
    </source>
</evidence>
<evidence type="ECO:0000259" key="9">
    <source>
        <dbReference type="PROSITE" id="PS50928"/>
    </source>
</evidence>
<reference evidence="10 11" key="1">
    <citation type="submission" date="2015-09" db="EMBL/GenBank/DDBJ databases">
        <title>Draft genome sequence of Kouleothrix aurantiaca JCM 19913.</title>
        <authorList>
            <person name="Hemp J."/>
        </authorList>
    </citation>
    <scope>NUCLEOTIDE SEQUENCE [LARGE SCALE GENOMIC DNA]</scope>
    <source>
        <strain evidence="10 11">COM-B</strain>
    </source>
</reference>
<feature type="transmembrane region" description="Helical" evidence="8">
    <location>
        <begin position="44"/>
        <end position="66"/>
    </location>
</feature>
<keyword evidence="11" id="KW-1185">Reference proteome</keyword>
<feature type="transmembrane region" description="Helical" evidence="8">
    <location>
        <begin position="122"/>
        <end position="147"/>
    </location>
</feature>
<organism evidence="10 11">
    <name type="scientific">Kouleothrix aurantiaca</name>
    <dbReference type="NCBI Taxonomy" id="186479"/>
    <lineage>
        <taxon>Bacteria</taxon>
        <taxon>Bacillati</taxon>
        <taxon>Chloroflexota</taxon>
        <taxon>Chloroflexia</taxon>
        <taxon>Chloroflexales</taxon>
        <taxon>Roseiflexineae</taxon>
        <taxon>Roseiflexaceae</taxon>
        <taxon>Kouleothrix</taxon>
    </lineage>
</organism>
<feature type="transmembrane region" description="Helical" evidence="8">
    <location>
        <begin position="177"/>
        <end position="197"/>
    </location>
</feature>
<dbReference type="PANTHER" id="PTHR43357">
    <property type="entry name" value="INNER MEMBRANE ABC TRANSPORTER PERMEASE PROTEIN YDCV"/>
    <property type="match status" value="1"/>
</dbReference>